<dbReference type="PROSITE" id="PS50915">
    <property type="entry name" value="CRYSTALLIN_BETA_GAMMA"/>
    <property type="match status" value="2"/>
</dbReference>
<comment type="caution">
    <text evidence="5">The sequence shown here is derived from an EMBL/GenBank/DDBJ whole genome shotgun (WGS) entry which is preliminary data.</text>
</comment>
<feature type="domain" description="Beta/gamma crystallin 'Greek key'" evidence="4">
    <location>
        <begin position="581"/>
        <end position="624"/>
    </location>
</feature>
<dbReference type="EMBL" id="SIJB01000064">
    <property type="protein sequence ID" value="NBI31170.1"/>
    <property type="molecule type" value="Genomic_DNA"/>
</dbReference>
<evidence type="ECO:0000256" key="1">
    <source>
        <dbReference type="ARBA" id="ARBA00009646"/>
    </source>
</evidence>
<dbReference type="RefSeq" id="WP_160647990.1">
    <property type="nucleotide sequence ID" value="NZ_SIJB01000064.1"/>
</dbReference>
<reference evidence="5 6" key="1">
    <citation type="submission" date="2019-01" db="EMBL/GenBank/DDBJ databases">
        <title>Chengkuizengella sp. nov., isolated from deep-sea sediment of East Pacific Ocean.</title>
        <authorList>
            <person name="Yang J."/>
            <person name="Lai Q."/>
            <person name="Shao Z."/>
        </authorList>
    </citation>
    <scope>NUCLEOTIDE SEQUENCE [LARGE SCALE GENOMIC DNA]</scope>
    <source>
        <strain evidence="5 6">YPA3-1-1</strain>
    </source>
</reference>
<name>A0A6N9Q8X5_9BACL</name>
<gene>
    <name evidence="5" type="ORF">ERL59_19745</name>
</gene>
<dbReference type="InterPro" id="IPR001064">
    <property type="entry name" value="Beta/gamma_crystallin"/>
</dbReference>
<evidence type="ECO:0000259" key="4">
    <source>
        <dbReference type="PROSITE" id="PS50915"/>
    </source>
</evidence>
<keyword evidence="2" id="KW-0677">Repeat</keyword>
<feature type="compositionally biased region" description="Low complexity" evidence="3">
    <location>
        <begin position="60"/>
        <end position="75"/>
    </location>
</feature>
<evidence type="ECO:0000313" key="6">
    <source>
        <dbReference type="Proteomes" id="UP000448943"/>
    </source>
</evidence>
<sequence>MLMIKRNTLSSFMIGSLFIILLVTMSVFTATNVNAQEREGYEMVDYGTHKVYFPKPVIQSTTKSSSGTVSTTTGEVSEESKKTLPELNVEGLRSLDDLPRSTYENRTIHKGLRVDNTEYVPVDFLVVEDEYQSDLMLSELNISLSHLDPFVDTFLGVYNPENGMVSNYFPVNPPSVITLLLNSESHFAEGLTLDVEEWWETTNLGASNGSPSTANITREIGINEGQQRSTSITHGVGVGIEWGFTKKSDFLIAGAEWEFKNSISYNYSNNETTSFSRTYNSSITEAFTVDFGTLFPGHPYIWSIYDLVTHTKVNYAEAENFKALGPALRGSRISYGLQPYMSSQNVKIYNKTYQTVELPIFEEDLNLEIKPNNLTVSQDFQNLTLTLNWDAVPADQIADPAAPSLANNGKVAGYYVYKNGVIAALITDPTRNEWIDTKIKPNQNNSYYVRSYTINEMADIINKVVQISLPSNTVIGRVELNAAQLRDMVIGCSIPFAWDDDQLPTGERVYYAIYLGNPDAGGTIMGEFEGDDASINLDPELYDLLKENTNQSYYIVKTVLYDGSPVESEAVSLPNNFTVTDTAFLFDLPDFRGDCVTVSKGSTGSTHLIDVGFDNKVSSMLVQGNVFVRLFHTYSTHDFVEEVQTFFTDENGFAHIRDLNDTIIGSDTVSSVRISDKKEGVYLFEEQDYYGFYSYLSIEDGGMARYSNHYWHTRDNVSSIKVIGDYAYVGYEHDNYTGNIITATEDYGNGNLGSMSNKISGYLLLHGEGVYFFDYTKYRGSKVKRIKPNDVYTCNWTAMWNCGFPEDDLGSVFIIGDYGVTLYEHTDFEGKGQNNRYSVPTIHIGNDKMSSFRIYPKGVYLDEDPIFMASGNHVLAKDPGEYRFITQLGIENDSLSSIFVIGDYRVTLYTDPIFRGHSSVFTDGQYITAFEWNGTHDKISSIKIEEY</sequence>
<dbReference type="AlphaFoldDB" id="A0A6N9Q8X5"/>
<feature type="region of interest" description="Disordered" evidence="3">
    <location>
        <begin position="60"/>
        <end position="83"/>
    </location>
</feature>
<proteinExistence type="inferred from homology"/>
<protein>
    <recommendedName>
        <fullName evidence="4">Beta/gamma crystallin 'Greek key' domain-containing protein</fullName>
    </recommendedName>
</protein>
<feature type="domain" description="Beta/gamma crystallin 'Greek key'" evidence="4">
    <location>
        <begin position="904"/>
        <end position="946"/>
    </location>
</feature>
<dbReference type="InterPro" id="IPR013783">
    <property type="entry name" value="Ig-like_fold"/>
</dbReference>
<evidence type="ECO:0000313" key="5">
    <source>
        <dbReference type="EMBL" id="NBI31170.1"/>
    </source>
</evidence>
<dbReference type="Gene3D" id="2.60.40.10">
    <property type="entry name" value="Immunoglobulins"/>
    <property type="match status" value="1"/>
</dbReference>
<dbReference type="Proteomes" id="UP000448943">
    <property type="component" value="Unassembled WGS sequence"/>
</dbReference>
<evidence type="ECO:0000256" key="3">
    <source>
        <dbReference type="SAM" id="MobiDB-lite"/>
    </source>
</evidence>
<dbReference type="Gene3D" id="2.60.20.10">
    <property type="entry name" value="Crystallins"/>
    <property type="match status" value="4"/>
</dbReference>
<dbReference type="InterPro" id="IPR011024">
    <property type="entry name" value="G_crystallin-like"/>
</dbReference>
<dbReference type="SUPFAM" id="SSF49695">
    <property type="entry name" value="gamma-Crystallin-like"/>
    <property type="match status" value="2"/>
</dbReference>
<comment type="similarity">
    <text evidence="1">Belongs to the beta/gamma-crystallin family.</text>
</comment>
<dbReference type="OrthoDB" id="101302at2"/>
<evidence type="ECO:0000256" key="2">
    <source>
        <dbReference type="ARBA" id="ARBA00022737"/>
    </source>
</evidence>
<organism evidence="5 6">
    <name type="scientific">Chengkuizengella marina</name>
    <dbReference type="NCBI Taxonomy" id="2507566"/>
    <lineage>
        <taxon>Bacteria</taxon>
        <taxon>Bacillati</taxon>
        <taxon>Bacillota</taxon>
        <taxon>Bacilli</taxon>
        <taxon>Bacillales</taxon>
        <taxon>Paenibacillaceae</taxon>
        <taxon>Chengkuizengella</taxon>
    </lineage>
</organism>
<keyword evidence="6" id="KW-1185">Reference proteome</keyword>
<accession>A0A6N9Q8X5</accession>